<dbReference type="InterPro" id="IPR058240">
    <property type="entry name" value="rSAM_sf"/>
</dbReference>
<name>A0A8A0RPL1_9FIRM</name>
<evidence type="ECO:0000256" key="9">
    <source>
        <dbReference type="ARBA" id="ARBA00023014"/>
    </source>
</evidence>
<dbReference type="NCBIfam" id="TIGR02493">
    <property type="entry name" value="PFLA"/>
    <property type="match status" value="1"/>
</dbReference>
<dbReference type="AlphaFoldDB" id="A0A8A0RPL1"/>
<comment type="cofactor">
    <cofactor evidence="10">
        <name>[4Fe-4S] cluster</name>
        <dbReference type="ChEBI" id="CHEBI:49883"/>
    </cofactor>
    <text evidence="10">Binds 1 [4Fe-4S] cluster. The cluster is coordinated with 3 cysteines and an exchangeable S-adenosyl-L-methionine.</text>
</comment>
<accession>A0A8A0RPL1</accession>
<dbReference type="PANTHER" id="PTHR30352:SF5">
    <property type="entry name" value="PYRUVATE FORMATE-LYASE 1-ACTIVATING ENZYME"/>
    <property type="match status" value="1"/>
</dbReference>
<dbReference type="GO" id="GO:0051539">
    <property type="term" value="F:4 iron, 4 sulfur cluster binding"/>
    <property type="evidence" value="ECO:0007669"/>
    <property type="project" value="UniProtKB-UniRule"/>
</dbReference>
<evidence type="ECO:0000256" key="4">
    <source>
        <dbReference type="ARBA" id="ARBA00022485"/>
    </source>
</evidence>
<keyword evidence="10" id="KW-0963">Cytoplasm</keyword>
<proteinExistence type="inferred from homology"/>
<keyword evidence="12" id="KW-0670">Pyruvate</keyword>
<comment type="catalytic activity">
    <reaction evidence="10">
        <text>glycyl-[formate C-acetyltransferase] + reduced [flavodoxin] + S-adenosyl-L-methionine = glycin-2-yl radical-[formate C-acetyltransferase] + semiquinone [flavodoxin] + 5'-deoxyadenosine + L-methionine + H(+)</text>
        <dbReference type="Rhea" id="RHEA:19225"/>
        <dbReference type="Rhea" id="RHEA-COMP:10622"/>
        <dbReference type="Rhea" id="RHEA-COMP:12190"/>
        <dbReference type="Rhea" id="RHEA-COMP:12191"/>
        <dbReference type="Rhea" id="RHEA-COMP:14480"/>
        <dbReference type="ChEBI" id="CHEBI:15378"/>
        <dbReference type="ChEBI" id="CHEBI:17319"/>
        <dbReference type="ChEBI" id="CHEBI:29947"/>
        <dbReference type="ChEBI" id="CHEBI:32722"/>
        <dbReference type="ChEBI" id="CHEBI:57618"/>
        <dbReference type="ChEBI" id="CHEBI:57844"/>
        <dbReference type="ChEBI" id="CHEBI:59789"/>
        <dbReference type="ChEBI" id="CHEBI:140311"/>
        <dbReference type="EC" id="1.97.1.4"/>
    </reaction>
</comment>
<dbReference type="InterPro" id="IPR001989">
    <property type="entry name" value="Radical_activat_CS"/>
</dbReference>
<dbReference type="PROSITE" id="PS01087">
    <property type="entry name" value="RADICAL_ACTIVATING"/>
    <property type="match status" value="1"/>
</dbReference>
<dbReference type="SFLD" id="SFLDG01066">
    <property type="entry name" value="organic_radical-activating_enz"/>
    <property type="match status" value="1"/>
</dbReference>
<dbReference type="EC" id="1.97.1.4" evidence="10"/>
<organism evidence="12 13">
    <name type="scientific">Koleobacter methoxysyntrophicus</name>
    <dbReference type="NCBI Taxonomy" id="2751313"/>
    <lineage>
        <taxon>Bacteria</taxon>
        <taxon>Bacillati</taxon>
        <taxon>Bacillota</taxon>
        <taxon>Clostridia</taxon>
        <taxon>Koleobacterales</taxon>
        <taxon>Koleobacteraceae</taxon>
        <taxon>Koleobacter</taxon>
    </lineage>
</organism>
<protein>
    <recommendedName>
        <fullName evidence="3 10">Pyruvate formate-lyase-activating enzyme</fullName>
        <ecNumber evidence="10">1.97.1.4</ecNumber>
    </recommendedName>
</protein>
<reference evidence="12" key="1">
    <citation type="submission" date="2020-07" db="EMBL/GenBank/DDBJ databases">
        <title>Koleobacter methoxysyntrophicus gen. nov., sp. nov., a novel anaerobic bacterium isolated from deep subsurface oil field and proposal of Koleobacterales ord. nov. in the phylum Firmicutes.</title>
        <authorList>
            <person name="Sakamoto S."/>
            <person name="Tamaki H."/>
        </authorList>
    </citation>
    <scope>NUCLEOTIDE SEQUENCE</scope>
    <source>
        <strain evidence="12">NRmbB1</strain>
    </source>
</reference>
<evidence type="ECO:0000256" key="3">
    <source>
        <dbReference type="ARBA" id="ARBA00021356"/>
    </source>
</evidence>
<dbReference type="Proteomes" id="UP000662904">
    <property type="component" value="Chromosome"/>
</dbReference>
<dbReference type="Gene3D" id="3.20.20.70">
    <property type="entry name" value="Aldolase class I"/>
    <property type="match status" value="1"/>
</dbReference>
<keyword evidence="6 10" id="KW-0479">Metal-binding</keyword>
<dbReference type="SFLD" id="SFLDS00029">
    <property type="entry name" value="Radical_SAM"/>
    <property type="match status" value="1"/>
</dbReference>
<comment type="subcellular location">
    <subcellularLocation>
        <location evidence="10">Cytoplasm</location>
    </subcellularLocation>
</comment>
<dbReference type="Pfam" id="PF04055">
    <property type="entry name" value="Radical_SAM"/>
    <property type="match status" value="1"/>
</dbReference>
<dbReference type="InterPro" id="IPR012838">
    <property type="entry name" value="PFL1_activating"/>
</dbReference>
<dbReference type="InterPro" id="IPR034457">
    <property type="entry name" value="Organic_radical-activating"/>
</dbReference>
<evidence type="ECO:0000313" key="12">
    <source>
        <dbReference type="EMBL" id="QSQ10325.1"/>
    </source>
</evidence>
<evidence type="ECO:0000256" key="2">
    <source>
        <dbReference type="ARBA" id="ARBA00009777"/>
    </source>
</evidence>
<evidence type="ECO:0000256" key="6">
    <source>
        <dbReference type="ARBA" id="ARBA00022723"/>
    </source>
</evidence>
<evidence type="ECO:0000256" key="1">
    <source>
        <dbReference type="ARBA" id="ARBA00003141"/>
    </source>
</evidence>
<evidence type="ECO:0000256" key="5">
    <source>
        <dbReference type="ARBA" id="ARBA00022691"/>
    </source>
</evidence>
<dbReference type="CDD" id="cd01335">
    <property type="entry name" value="Radical_SAM"/>
    <property type="match status" value="1"/>
</dbReference>
<keyword evidence="7 10" id="KW-0560">Oxidoreductase</keyword>
<evidence type="ECO:0000256" key="8">
    <source>
        <dbReference type="ARBA" id="ARBA00023004"/>
    </source>
</evidence>
<feature type="domain" description="Radical SAM core" evidence="11">
    <location>
        <begin position="16"/>
        <end position="241"/>
    </location>
</feature>
<keyword evidence="13" id="KW-1185">Reference proteome</keyword>
<dbReference type="SUPFAM" id="SSF102114">
    <property type="entry name" value="Radical SAM enzymes"/>
    <property type="match status" value="1"/>
</dbReference>
<evidence type="ECO:0000313" key="13">
    <source>
        <dbReference type="Proteomes" id="UP000662904"/>
    </source>
</evidence>
<dbReference type="PANTHER" id="PTHR30352">
    <property type="entry name" value="PYRUVATE FORMATE-LYASE-ACTIVATING ENZYME"/>
    <property type="match status" value="1"/>
</dbReference>
<sequence>MELKARIHSVETMGTLDGPGIRFVIFMQGCPLRCCYCHNPDTWDIQGGRIVGIEELIAKILRYKPYMDASGGGVTVSGGEPTLQPEFIAELFRRCKEEGIHTALDTCGYCSITDIDKIIPYTDLVLFDIKHIQPQEHIILTGKDNNRILDALKHIDSKNIPLWIRHVIVPGLTDNILFVNMLAEFLKTVCSLELVELLPYHNLGIHKWRKLGLKYPLERVLPPSEKNLNMIKDILNKKGIRVA</sequence>
<dbReference type="RefSeq" id="WP_206707634.1">
    <property type="nucleotide sequence ID" value="NZ_CP059066.1"/>
</dbReference>
<keyword evidence="8 10" id="KW-0408">Iron</keyword>
<dbReference type="InterPro" id="IPR007197">
    <property type="entry name" value="rSAM"/>
</dbReference>
<dbReference type="GO" id="GO:0046872">
    <property type="term" value="F:metal ion binding"/>
    <property type="evidence" value="ECO:0007669"/>
    <property type="project" value="UniProtKB-UniRule"/>
</dbReference>
<dbReference type="PROSITE" id="PS51918">
    <property type="entry name" value="RADICAL_SAM"/>
    <property type="match status" value="1"/>
</dbReference>
<evidence type="ECO:0000259" key="11">
    <source>
        <dbReference type="PROSITE" id="PS51918"/>
    </source>
</evidence>
<dbReference type="KEGG" id="kme:H0A61_02729"/>
<keyword evidence="5 10" id="KW-0949">S-adenosyl-L-methionine</keyword>
<keyword evidence="4 10" id="KW-0004">4Fe-4S</keyword>
<evidence type="ECO:0000256" key="10">
    <source>
        <dbReference type="RuleBase" id="RU362053"/>
    </source>
</evidence>
<dbReference type="GO" id="GO:0005737">
    <property type="term" value="C:cytoplasm"/>
    <property type="evidence" value="ECO:0007669"/>
    <property type="project" value="UniProtKB-SubCell"/>
</dbReference>
<dbReference type="InterPro" id="IPR013785">
    <property type="entry name" value="Aldolase_TIM"/>
</dbReference>
<dbReference type="GO" id="GO:0043365">
    <property type="term" value="F:[formate-C-acetyltransferase]-activating enzyme activity"/>
    <property type="evidence" value="ECO:0007669"/>
    <property type="project" value="UniProtKB-UniRule"/>
</dbReference>
<gene>
    <name evidence="12" type="primary">pflA_2</name>
    <name evidence="12" type="ORF">H0A61_02729</name>
</gene>
<dbReference type="EMBL" id="CP059066">
    <property type="protein sequence ID" value="QSQ10325.1"/>
    <property type="molecule type" value="Genomic_DNA"/>
</dbReference>
<comment type="function">
    <text evidence="1 10">Activation of pyruvate formate-lyase under anaerobic conditions by generation of an organic free radical, using S-adenosylmethionine and reduced flavodoxin as cosubstrates to produce 5'-deoxy-adenosine.</text>
</comment>
<evidence type="ECO:0000256" key="7">
    <source>
        <dbReference type="ARBA" id="ARBA00023002"/>
    </source>
</evidence>
<keyword evidence="9 10" id="KW-0411">Iron-sulfur</keyword>
<comment type="similarity">
    <text evidence="2 10">Belongs to the organic radical-activating enzymes family.</text>
</comment>